<gene>
    <name evidence="1" type="primary">43</name>
    <name evidence="1" type="ORF">HSTV1_43</name>
</gene>
<proteinExistence type="predicted"/>
<dbReference type="RefSeq" id="YP_008083093.1">
    <property type="nucleotide sequence ID" value="NC_021471.1"/>
</dbReference>
<keyword evidence="2" id="KW-1185">Reference proteome</keyword>
<accession>R9QT42</accession>
<dbReference type="Proteomes" id="UP000014319">
    <property type="component" value="Genome"/>
</dbReference>
<dbReference type="GeneID" id="16151521"/>
<reference evidence="1 2" key="1">
    <citation type="journal article" date="2013" name="Proc. Natl. Acad. Sci. U.S.A.">
        <title>Structure of the archaeal head-tailed virus HSTV-1 completes the HK97 fold story.</title>
        <authorList>
            <person name="Pietila M.K."/>
            <person name="Laurinmaki P."/>
            <person name="Russell D.A."/>
            <person name="Ko C.C."/>
            <person name="Jacobs-Sera D."/>
            <person name="Hendrix R.W."/>
            <person name="Bamford D.H."/>
            <person name="Butcher S.J."/>
        </authorList>
    </citation>
    <scope>NUCLEOTIDE SEQUENCE [LARGE SCALE GENOMIC DNA]</scope>
</reference>
<sequence>MTDEEFRDELRAVVRRHDPDPDELRAVADSLEELAEKWDAADDVL</sequence>
<evidence type="ECO:0000313" key="2">
    <source>
        <dbReference type="Proteomes" id="UP000014319"/>
    </source>
</evidence>
<evidence type="ECO:0000313" key="1">
    <source>
        <dbReference type="EMBL" id="AGC34588.1"/>
    </source>
</evidence>
<dbReference type="EMBL" id="KC117378">
    <property type="protein sequence ID" value="AGC34588.1"/>
    <property type="molecule type" value="Genomic_DNA"/>
</dbReference>
<organism evidence="1 2">
    <name type="scientific">Haloarcula sinaiiensis tailed virus 1</name>
    <dbReference type="NCBI Taxonomy" id="1262530"/>
    <lineage>
        <taxon>Viruses</taxon>
        <taxon>Duplodnaviria</taxon>
        <taxon>Heunggongvirae</taxon>
        <taxon>Uroviricota</taxon>
        <taxon>Caudoviricetes</taxon>
        <taxon>Kirjokansivirales</taxon>
        <taxon>Shortaselviridae</taxon>
        <taxon>Lonfivirus</taxon>
        <taxon>Lonfivirus codicilli</taxon>
        <taxon>Lonfivirus HSTV1</taxon>
    </lineage>
</organism>
<dbReference type="KEGG" id="vg:16151521"/>
<name>R9QT42_9CAUD</name>
<protein>
    <submittedName>
        <fullName evidence="1">Uncharacterized protein</fullName>
    </submittedName>
</protein>